<name>A0ACC1K1A7_9FUNG</name>
<sequence>MVASQRSTLIPAEYPLASGSNSDIPEGSGRPGVTYTMQTVRVPSDRRLIMIPASIPIPLNSTIAAVLFAPIT</sequence>
<evidence type="ECO:0000313" key="1">
    <source>
        <dbReference type="EMBL" id="KAJ2771404.1"/>
    </source>
</evidence>
<keyword evidence="2" id="KW-1185">Reference proteome</keyword>
<accession>A0ACC1K1A7</accession>
<protein>
    <submittedName>
        <fullName evidence="1">Uncharacterized protein</fullName>
    </submittedName>
</protein>
<evidence type="ECO:0000313" key="2">
    <source>
        <dbReference type="Proteomes" id="UP001140066"/>
    </source>
</evidence>
<comment type="caution">
    <text evidence="1">The sequence shown here is derived from an EMBL/GenBank/DDBJ whole genome shotgun (WGS) entry which is preliminary data.</text>
</comment>
<organism evidence="1 2">
    <name type="scientific">Coemansia linderi</name>
    <dbReference type="NCBI Taxonomy" id="2663919"/>
    <lineage>
        <taxon>Eukaryota</taxon>
        <taxon>Fungi</taxon>
        <taxon>Fungi incertae sedis</taxon>
        <taxon>Zoopagomycota</taxon>
        <taxon>Kickxellomycotina</taxon>
        <taxon>Kickxellomycetes</taxon>
        <taxon>Kickxellales</taxon>
        <taxon>Kickxellaceae</taxon>
        <taxon>Coemansia</taxon>
    </lineage>
</organism>
<reference evidence="1" key="1">
    <citation type="submission" date="2022-07" db="EMBL/GenBank/DDBJ databases">
        <title>Phylogenomic reconstructions and comparative analyses of Kickxellomycotina fungi.</title>
        <authorList>
            <person name="Reynolds N.K."/>
            <person name="Stajich J.E."/>
            <person name="Barry K."/>
            <person name="Grigoriev I.V."/>
            <person name="Crous P."/>
            <person name="Smith M.E."/>
        </authorList>
    </citation>
    <scope>NUCLEOTIDE SEQUENCE</scope>
    <source>
        <strain evidence="1">BCRC 34191</strain>
    </source>
</reference>
<feature type="non-terminal residue" evidence="1">
    <location>
        <position position="72"/>
    </location>
</feature>
<gene>
    <name evidence="1" type="ORF">GGI18_005044</name>
</gene>
<proteinExistence type="predicted"/>
<dbReference type="Proteomes" id="UP001140066">
    <property type="component" value="Unassembled WGS sequence"/>
</dbReference>
<dbReference type="EMBL" id="JANBUK010002628">
    <property type="protein sequence ID" value="KAJ2771404.1"/>
    <property type="molecule type" value="Genomic_DNA"/>
</dbReference>